<reference evidence="1 2" key="1">
    <citation type="submission" date="2022-06" db="EMBL/GenBank/DDBJ databases">
        <title>Endosaccharibacter gen. nov., sp. nov., endophytic bacteria isolated from sugarcane.</title>
        <authorList>
            <person name="Pitiwittayakul N."/>
            <person name="Yukphan P."/>
            <person name="Charoenyingcharoen P."/>
            <person name="Tanasupawat S."/>
        </authorList>
    </citation>
    <scope>NUCLEOTIDE SEQUENCE [LARGE SCALE GENOMIC DNA]</scope>
    <source>
        <strain evidence="1 2">KSS8</strain>
    </source>
</reference>
<comment type="caution">
    <text evidence="1">The sequence shown here is derived from an EMBL/GenBank/DDBJ whole genome shotgun (WGS) entry which is preliminary data.</text>
</comment>
<evidence type="ECO:0000313" key="2">
    <source>
        <dbReference type="Proteomes" id="UP001524587"/>
    </source>
</evidence>
<proteinExistence type="predicted"/>
<accession>A0ABT1W8M0</accession>
<gene>
    <name evidence="1" type="ORF">NFI95_09720</name>
</gene>
<keyword evidence="2" id="KW-1185">Reference proteome</keyword>
<dbReference type="Proteomes" id="UP001524587">
    <property type="component" value="Unassembled WGS sequence"/>
</dbReference>
<dbReference type="RefSeq" id="WP_422864207.1">
    <property type="nucleotide sequence ID" value="NZ_JAMSKV010000007.1"/>
</dbReference>
<dbReference type="EMBL" id="JAMSKV010000007">
    <property type="protein sequence ID" value="MCQ8278730.1"/>
    <property type="molecule type" value="Genomic_DNA"/>
</dbReference>
<dbReference type="InterPro" id="IPR018666">
    <property type="entry name" value="DUF2125"/>
</dbReference>
<dbReference type="Pfam" id="PF09898">
    <property type="entry name" value="DUF2125"/>
    <property type="match status" value="1"/>
</dbReference>
<name>A0ABT1W8M0_9PROT</name>
<protein>
    <submittedName>
        <fullName evidence="1">DUF2125 domain-containing protein</fullName>
    </submittedName>
</protein>
<organism evidence="1 2">
    <name type="scientific">Endosaccharibacter trunci</name>
    <dbReference type="NCBI Taxonomy" id="2812733"/>
    <lineage>
        <taxon>Bacteria</taxon>
        <taxon>Pseudomonadati</taxon>
        <taxon>Pseudomonadota</taxon>
        <taxon>Alphaproteobacteria</taxon>
        <taxon>Acetobacterales</taxon>
        <taxon>Acetobacteraceae</taxon>
        <taxon>Endosaccharibacter</taxon>
    </lineage>
</organism>
<sequence length="348" mass="36938">MQRPPPSPRPRLRSLVAVLLVLLSAAAVVDTVVWFRLEHLLDTRLSRFTAQAERAGWSLRAHRGRRGGWPFAATLRITGLRLAADRGALPGRLEWSGDTVILSLSPFRPGLLHIALPGMQDMQLGDLSLRGWGSGLALDSDGSRILLTADALHLARAGAGPDDVLQSAAVAAELHWRPNRSDGTDLSVTLHQVAIPLLGASEGRVAERARLVARLDAPLRDALDGGTASSFADMLRRWGAAGGAIRLDEASLDWADAGLFLRGRLVPVRDGAFDGDLTLDLLHPEQPLAVLRRAGVIGAGQETAILAVTGLIGAGQGGAVGDRIRLPLTLHDDTLRLGDIPLATLPPL</sequence>
<evidence type="ECO:0000313" key="1">
    <source>
        <dbReference type="EMBL" id="MCQ8278730.1"/>
    </source>
</evidence>